<evidence type="ECO:0000256" key="2">
    <source>
        <dbReference type="ARBA" id="ARBA00007531"/>
    </source>
</evidence>
<comment type="subcellular location">
    <subcellularLocation>
        <location evidence="1">Cell membrane</location>
    </subcellularLocation>
</comment>
<evidence type="ECO:0000256" key="1">
    <source>
        <dbReference type="ARBA" id="ARBA00004236"/>
    </source>
</evidence>
<organism evidence="8 9">
    <name type="scientific">Mycolicibacterium cyprinidarum</name>
    <dbReference type="NCBI Taxonomy" id="2860311"/>
    <lineage>
        <taxon>Bacteria</taxon>
        <taxon>Bacillati</taxon>
        <taxon>Actinomycetota</taxon>
        <taxon>Actinomycetes</taxon>
        <taxon>Mycobacteriales</taxon>
        <taxon>Mycobacteriaceae</taxon>
        <taxon>Mycolicibacterium</taxon>
    </lineage>
</organism>
<feature type="transmembrane region" description="Helical" evidence="7">
    <location>
        <begin position="13"/>
        <end position="31"/>
    </location>
</feature>
<keyword evidence="5 7" id="KW-1133">Transmembrane helix</keyword>
<evidence type="ECO:0000313" key="9">
    <source>
        <dbReference type="Proteomes" id="UP001060504"/>
    </source>
</evidence>
<evidence type="ECO:0000256" key="4">
    <source>
        <dbReference type="ARBA" id="ARBA00022692"/>
    </source>
</evidence>
<sequence length="148" mass="16106">MKGPPILTRVTRAWIPLVLVVVLAIGGFTVWRVRGIFGSHELPTYAGSMSEDSNKSDPRRVRYEVFGQPGAVADINYIDASGDPNQVNGVTLPWSVEVESYSPAMVGNVVAQGDGDFIGCRIVSDGEVRDERTAYEVSAYIYCFTKSA</sequence>
<keyword evidence="3" id="KW-1003">Cell membrane</keyword>
<dbReference type="InterPro" id="IPR008693">
    <property type="entry name" value="MmpS"/>
</dbReference>
<dbReference type="Gene3D" id="2.60.40.2880">
    <property type="entry name" value="MmpS1-5, C-terminal soluble domain"/>
    <property type="match status" value="1"/>
</dbReference>
<keyword evidence="4 7" id="KW-0812">Transmembrane</keyword>
<comment type="caution">
    <text evidence="8">The sequence shown here is derived from an EMBL/GenBank/DDBJ whole genome shotgun (WGS) entry which is preliminary data.</text>
</comment>
<protein>
    <submittedName>
        <fullName evidence="8">Membrane protein, MmpS</fullName>
    </submittedName>
</protein>
<evidence type="ECO:0000256" key="3">
    <source>
        <dbReference type="ARBA" id="ARBA00022475"/>
    </source>
</evidence>
<dbReference type="Proteomes" id="UP001060504">
    <property type="component" value="Unassembled WGS sequence"/>
</dbReference>
<evidence type="ECO:0000256" key="5">
    <source>
        <dbReference type="ARBA" id="ARBA00022989"/>
    </source>
</evidence>
<reference evidence="8 9" key="1">
    <citation type="submission" date="2021-08" db="EMBL/GenBank/DDBJ databases">
        <title>Draft genome sequence of Mycolicibacterium sp. NGTWS1702 strain.</title>
        <authorList>
            <person name="Matsumoto M."/>
            <person name="Tang B.C.C."/>
            <person name="Machida Y."/>
            <person name="Matoyama H."/>
            <person name="Kishihara T."/>
            <person name="Sato S."/>
            <person name="Kondo I."/>
            <person name="Sano M."/>
            <person name="Kato G."/>
        </authorList>
    </citation>
    <scope>NUCLEOTIDE SEQUENCE [LARGE SCALE GENOMIC DNA]</scope>
    <source>
        <strain evidence="8 9">NGTWSNA01</strain>
    </source>
</reference>
<name>A0ABQ4VAR6_9MYCO</name>
<dbReference type="EMBL" id="BPRH01001990">
    <property type="protein sequence ID" value="GJF15497.1"/>
    <property type="molecule type" value="Genomic_DNA"/>
</dbReference>
<evidence type="ECO:0000256" key="7">
    <source>
        <dbReference type="SAM" id="Phobius"/>
    </source>
</evidence>
<comment type="similarity">
    <text evidence="2">Belongs to the MmpS family.</text>
</comment>
<evidence type="ECO:0000256" key="6">
    <source>
        <dbReference type="ARBA" id="ARBA00023136"/>
    </source>
</evidence>
<keyword evidence="9" id="KW-1185">Reference proteome</keyword>
<evidence type="ECO:0000313" key="8">
    <source>
        <dbReference type="EMBL" id="GJF15497.1"/>
    </source>
</evidence>
<dbReference type="Pfam" id="PF05423">
    <property type="entry name" value="Mycobact_memb"/>
    <property type="match status" value="1"/>
</dbReference>
<dbReference type="InterPro" id="IPR038468">
    <property type="entry name" value="MmpS_C"/>
</dbReference>
<keyword evidence="6 7" id="KW-0472">Membrane</keyword>
<proteinExistence type="inferred from homology"/>
<gene>
    <name evidence="8" type="ORF">NGTWS1702_18920</name>
</gene>
<accession>A0ABQ4VAR6</accession>